<evidence type="ECO:0000313" key="4">
    <source>
        <dbReference type="Proteomes" id="UP000242999"/>
    </source>
</evidence>
<dbReference type="InterPro" id="IPR003746">
    <property type="entry name" value="DUF167"/>
</dbReference>
<dbReference type="Pfam" id="PF02594">
    <property type="entry name" value="DUF167"/>
    <property type="match status" value="1"/>
</dbReference>
<dbReference type="Proteomes" id="UP000242999">
    <property type="component" value="Unassembled WGS sequence"/>
</dbReference>
<dbReference type="EMBL" id="FNYH01000002">
    <property type="protein sequence ID" value="SEI47633.1"/>
    <property type="molecule type" value="Genomic_DNA"/>
</dbReference>
<comment type="similarity">
    <text evidence="1 2">Belongs to the UPF0235 family.</text>
</comment>
<evidence type="ECO:0000256" key="2">
    <source>
        <dbReference type="HAMAP-Rule" id="MF_00634"/>
    </source>
</evidence>
<dbReference type="PANTHER" id="PTHR13420">
    <property type="entry name" value="UPF0235 PROTEIN C15ORF40"/>
    <property type="match status" value="1"/>
</dbReference>
<dbReference type="AlphaFoldDB" id="A0A1H6QVP7"/>
<keyword evidence="4" id="KW-1185">Reference proteome</keyword>
<organism evidence="3 4">
    <name type="scientific">Allopseudospirillum japonicum</name>
    <dbReference type="NCBI Taxonomy" id="64971"/>
    <lineage>
        <taxon>Bacteria</taxon>
        <taxon>Pseudomonadati</taxon>
        <taxon>Pseudomonadota</taxon>
        <taxon>Gammaproteobacteria</taxon>
        <taxon>Oceanospirillales</taxon>
        <taxon>Oceanospirillaceae</taxon>
        <taxon>Allopseudospirillum</taxon>
    </lineage>
</organism>
<dbReference type="HAMAP" id="MF_00634">
    <property type="entry name" value="UPF0235"/>
    <property type="match status" value="1"/>
</dbReference>
<dbReference type="OrthoDB" id="9800587at2"/>
<dbReference type="Gene3D" id="3.30.1200.10">
    <property type="entry name" value="YggU-like"/>
    <property type="match status" value="1"/>
</dbReference>
<evidence type="ECO:0000313" key="3">
    <source>
        <dbReference type="EMBL" id="SEI47633.1"/>
    </source>
</evidence>
<dbReference type="SUPFAM" id="SSF69786">
    <property type="entry name" value="YggU-like"/>
    <property type="match status" value="1"/>
</dbReference>
<proteinExistence type="inferred from homology"/>
<gene>
    <name evidence="3" type="ORF">SAMN05421831_102238</name>
</gene>
<dbReference type="InterPro" id="IPR036591">
    <property type="entry name" value="YggU-like_sf"/>
</dbReference>
<reference evidence="4" key="1">
    <citation type="submission" date="2016-10" db="EMBL/GenBank/DDBJ databases">
        <authorList>
            <person name="Varghese N."/>
            <person name="Submissions S."/>
        </authorList>
    </citation>
    <scope>NUCLEOTIDE SEQUENCE [LARGE SCALE GENOMIC DNA]</scope>
    <source>
        <strain evidence="4">DSM 7165</strain>
    </source>
</reference>
<dbReference type="NCBIfam" id="TIGR00251">
    <property type="entry name" value="DUF167 family protein"/>
    <property type="match status" value="1"/>
</dbReference>
<protein>
    <recommendedName>
        <fullName evidence="2">UPF0235 protein SAMN05421831_102238</fullName>
    </recommendedName>
</protein>
<evidence type="ECO:0000256" key="1">
    <source>
        <dbReference type="ARBA" id="ARBA00010364"/>
    </source>
</evidence>
<dbReference type="GO" id="GO:0005737">
    <property type="term" value="C:cytoplasm"/>
    <property type="evidence" value="ECO:0007669"/>
    <property type="project" value="TreeGrafter"/>
</dbReference>
<dbReference type="SMART" id="SM01152">
    <property type="entry name" value="DUF167"/>
    <property type="match status" value="1"/>
</dbReference>
<dbReference type="STRING" id="64971.SAMN05421831_102238"/>
<sequence>MPATNLENWQAPFAHWVQGDLILDCHLQPKASRDAFVGQHGTRLKIAISAPPVDGKANAYLQKWLAQAFGVTKAEVHLITGAQGRQKRLRIQAPNRIPSALWALGECLSTS</sequence>
<name>A0A1H6QVP7_9GAMM</name>
<accession>A0A1H6QVP7</accession>
<dbReference type="RefSeq" id="WP_093308576.1">
    <property type="nucleotide sequence ID" value="NZ_FNYH01000002.1"/>
</dbReference>
<dbReference type="PANTHER" id="PTHR13420:SF7">
    <property type="entry name" value="UPF0235 PROTEIN C15ORF40"/>
    <property type="match status" value="1"/>
</dbReference>